<evidence type="ECO:0000256" key="12">
    <source>
        <dbReference type="PIRSR" id="PIRSR006431-1"/>
    </source>
</evidence>
<name>A0A643EZ36_9HYPH</name>
<dbReference type="RefSeq" id="WP_128093784.1">
    <property type="nucleotide sequence ID" value="NZ_JBHEEN010000005.1"/>
</dbReference>
<proteinExistence type="inferred from homology"/>
<evidence type="ECO:0000256" key="8">
    <source>
        <dbReference type="ARBA" id="ARBA00022670"/>
    </source>
</evidence>
<dbReference type="PRINTS" id="PR00111">
    <property type="entry name" value="ABHYDROLASE"/>
</dbReference>
<dbReference type="PANTHER" id="PTHR43722:SF1">
    <property type="entry name" value="PROLINE IMINOPEPTIDASE"/>
    <property type="match status" value="1"/>
</dbReference>
<dbReference type="Pfam" id="PF00561">
    <property type="entry name" value="Abhydrolase_1"/>
    <property type="match status" value="1"/>
</dbReference>
<evidence type="ECO:0000256" key="1">
    <source>
        <dbReference type="ARBA" id="ARBA00001585"/>
    </source>
</evidence>
<dbReference type="InterPro" id="IPR002410">
    <property type="entry name" value="Peptidase_S33"/>
</dbReference>
<keyword evidence="8 11" id="KW-0645">Protease</keyword>
<keyword evidence="7 11" id="KW-0963">Cytoplasm</keyword>
<comment type="subcellular location">
    <subcellularLocation>
        <location evidence="2 11">Cytoplasm</location>
    </subcellularLocation>
</comment>
<keyword evidence="9 11" id="KW-0378">Hydrolase</keyword>
<dbReference type="NCBIfam" id="TIGR01249">
    <property type="entry name" value="pro_imino_pep_1"/>
    <property type="match status" value="1"/>
</dbReference>
<dbReference type="Gene3D" id="3.40.50.1820">
    <property type="entry name" value="alpha/beta hydrolase"/>
    <property type="match status" value="1"/>
</dbReference>
<dbReference type="InterPro" id="IPR005944">
    <property type="entry name" value="Pro_iminopeptidase"/>
</dbReference>
<evidence type="ECO:0000256" key="10">
    <source>
        <dbReference type="ARBA" id="ARBA00029605"/>
    </source>
</evidence>
<dbReference type="EC" id="3.4.11.5" evidence="4 11"/>
<dbReference type="GO" id="GO:0004177">
    <property type="term" value="F:aminopeptidase activity"/>
    <property type="evidence" value="ECO:0007669"/>
    <property type="project" value="UniProtKB-UniRule"/>
</dbReference>
<feature type="domain" description="AB hydrolase-1" evidence="14">
    <location>
        <begin position="36"/>
        <end position="297"/>
    </location>
</feature>
<evidence type="ECO:0000256" key="7">
    <source>
        <dbReference type="ARBA" id="ARBA00022490"/>
    </source>
</evidence>
<evidence type="ECO:0000313" key="15">
    <source>
        <dbReference type="EMBL" id="KAB0571042.1"/>
    </source>
</evidence>
<comment type="catalytic activity">
    <reaction evidence="1 11 13">
        <text>Release of N-terminal proline from a peptide.</text>
        <dbReference type="EC" id="3.4.11.5"/>
    </reaction>
</comment>
<evidence type="ECO:0000256" key="11">
    <source>
        <dbReference type="PIRNR" id="PIRNR006431"/>
    </source>
</evidence>
<comment type="similarity">
    <text evidence="3 11 13">Belongs to the peptidase S33 family.</text>
</comment>
<keyword evidence="6 11" id="KW-0031">Aminopeptidase</keyword>
<comment type="caution">
    <text evidence="15">The sequence shown here is derived from an EMBL/GenBank/DDBJ whole genome shotgun (WGS) entry which is preliminary data.</text>
</comment>
<dbReference type="PIRSF" id="PIRSF006431">
    <property type="entry name" value="Pept_S33"/>
    <property type="match status" value="1"/>
</dbReference>
<evidence type="ECO:0000259" key="14">
    <source>
        <dbReference type="Pfam" id="PF00561"/>
    </source>
</evidence>
<dbReference type="SUPFAM" id="SSF53474">
    <property type="entry name" value="alpha/beta-Hydrolases"/>
    <property type="match status" value="1"/>
</dbReference>
<dbReference type="PRINTS" id="PR00793">
    <property type="entry name" value="PROAMNOPTASE"/>
</dbReference>
<evidence type="ECO:0000256" key="5">
    <source>
        <dbReference type="ARBA" id="ARBA00021843"/>
    </source>
</evidence>
<evidence type="ECO:0000256" key="3">
    <source>
        <dbReference type="ARBA" id="ARBA00010088"/>
    </source>
</evidence>
<feature type="active site" evidence="12">
    <location>
        <position position="269"/>
    </location>
</feature>
<evidence type="ECO:0000256" key="13">
    <source>
        <dbReference type="RuleBase" id="RU003421"/>
    </source>
</evidence>
<reference evidence="15" key="1">
    <citation type="submission" date="2019-09" db="EMBL/GenBank/DDBJ databases">
        <title>Draft genome sequences of 48 bacterial type strains from the CCUG.</title>
        <authorList>
            <person name="Tunovic T."/>
            <person name="Pineiro-Iglesias B."/>
            <person name="Unosson C."/>
            <person name="Inganas E."/>
            <person name="Ohlen M."/>
            <person name="Cardew S."/>
            <person name="Jensie-Markopoulos S."/>
            <person name="Salva-Serra F."/>
            <person name="Jaen-Luchoro D."/>
            <person name="Karlsson R."/>
            <person name="Svensson-Stadler L."/>
            <person name="Chun J."/>
            <person name="Moore E."/>
        </authorList>
    </citation>
    <scope>NUCLEOTIDE SEQUENCE</scope>
    <source>
        <strain evidence="15">CCUG 50899</strain>
    </source>
</reference>
<sequence length="321" mass="35725">MPYPQHQPFAKGLLAASNGNEIYWEASGNPKGKPALYLHGGPGSGLRSGSYRQRFDPEKYHIIGIDQRGCGRSRPLAIGDLDQLHLNNTHTLIEDIEAVRKHLGINQWLIAGSSWGATLALAYAQAHPDHVSEMVLVAVTTTSRSEVNWITEGVGNLFPEAWDEFEKASLRRDGERVVEAYARRLASGNLEDRSQAARDWNRWEATHISLDPNWTPIESRFDEMTGLAFATLVTHYWANDGFLRDGREILNGMEKIAHIPAVLICGRRDFSGPAITAWRLHKAWPASQLRIMETEGHGGPLSMDEMQAALDTFAHGENSPD</sequence>
<dbReference type="GO" id="GO:0005737">
    <property type="term" value="C:cytoplasm"/>
    <property type="evidence" value="ECO:0007669"/>
    <property type="project" value="UniProtKB-SubCell"/>
</dbReference>
<evidence type="ECO:0000256" key="4">
    <source>
        <dbReference type="ARBA" id="ARBA00012568"/>
    </source>
</evidence>
<dbReference type="EMBL" id="VZPE01000005">
    <property type="protein sequence ID" value="KAB0571042.1"/>
    <property type="molecule type" value="Genomic_DNA"/>
</dbReference>
<evidence type="ECO:0000256" key="6">
    <source>
        <dbReference type="ARBA" id="ARBA00022438"/>
    </source>
</evidence>
<protein>
    <recommendedName>
        <fullName evidence="5 11">Proline iminopeptidase</fullName>
        <shortName evidence="11">PIP</shortName>
        <ecNumber evidence="4 11">3.4.11.5</ecNumber>
    </recommendedName>
    <alternativeName>
        <fullName evidence="10 11">Prolyl aminopeptidase</fullName>
    </alternativeName>
</protein>
<dbReference type="PANTHER" id="PTHR43722">
    <property type="entry name" value="PROLINE IMINOPEPTIDASE"/>
    <property type="match status" value="1"/>
</dbReference>
<dbReference type="InterPro" id="IPR029058">
    <property type="entry name" value="AB_hydrolase_fold"/>
</dbReference>
<accession>A0A643EZ36</accession>
<dbReference type="GO" id="GO:0006508">
    <property type="term" value="P:proteolysis"/>
    <property type="evidence" value="ECO:0007669"/>
    <property type="project" value="UniProtKB-KW"/>
</dbReference>
<feature type="active site" description="Nucleophile" evidence="12">
    <location>
        <position position="114"/>
    </location>
</feature>
<evidence type="ECO:0000256" key="2">
    <source>
        <dbReference type="ARBA" id="ARBA00004496"/>
    </source>
</evidence>
<gene>
    <name evidence="15" type="primary">pip</name>
    <name evidence="15" type="ORF">F7Q93_13820</name>
</gene>
<feature type="active site" description="Proton donor" evidence="12">
    <location>
        <position position="297"/>
    </location>
</feature>
<dbReference type="InterPro" id="IPR000073">
    <property type="entry name" value="AB_hydrolase_1"/>
</dbReference>
<dbReference type="AlphaFoldDB" id="A0A643EZ36"/>
<organism evidence="15">
    <name type="scientific">Brucella pituitosa</name>
    <dbReference type="NCBI Taxonomy" id="571256"/>
    <lineage>
        <taxon>Bacteria</taxon>
        <taxon>Pseudomonadati</taxon>
        <taxon>Pseudomonadota</taxon>
        <taxon>Alphaproteobacteria</taxon>
        <taxon>Hyphomicrobiales</taxon>
        <taxon>Brucellaceae</taxon>
        <taxon>Brucella/Ochrobactrum group</taxon>
        <taxon>Brucella</taxon>
    </lineage>
</organism>
<evidence type="ECO:0000256" key="9">
    <source>
        <dbReference type="ARBA" id="ARBA00022801"/>
    </source>
</evidence>